<evidence type="ECO:0000313" key="2">
    <source>
        <dbReference type="Proteomes" id="UP000276776"/>
    </source>
</evidence>
<protein>
    <submittedName>
        <fullName evidence="1 3">Uncharacterized protein</fullName>
    </submittedName>
</protein>
<keyword evidence="2" id="KW-1185">Reference proteome</keyword>
<dbReference type="EMBL" id="UYYF01000158">
    <property type="protein sequence ID" value="VDM96685.1"/>
    <property type="molecule type" value="Genomic_DNA"/>
</dbReference>
<dbReference type="WBParaSite" id="TCLT_0000131301-mRNA-1">
    <property type="protein sequence ID" value="TCLT_0000131301-mRNA-1"/>
    <property type="gene ID" value="TCLT_0000131301"/>
</dbReference>
<organism evidence="3">
    <name type="scientific">Thelazia callipaeda</name>
    <name type="common">Oriental eyeworm</name>
    <name type="synonym">Parasitic nematode</name>
    <dbReference type="NCBI Taxonomy" id="103827"/>
    <lineage>
        <taxon>Eukaryota</taxon>
        <taxon>Metazoa</taxon>
        <taxon>Ecdysozoa</taxon>
        <taxon>Nematoda</taxon>
        <taxon>Chromadorea</taxon>
        <taxon>Rhabditida</taxon>
        <taxon>Spirurina</taxon>
        <taxon>Spiruromorpha</taxon>
        <taxon>Thelazioidea</taxon>
        <taxon>Thelaziidae</taxon>
        <taxon>Thelazia</taxon>
    </lineage>
</organism>
<reference evidence="1 2" key="2">
    <citation type="submission" date="2018-11" db="EMBL/GenBank/DDBJ databases">
        <authorList>
            <consortium name="Pathogen Informatics"/>
        </authorList>
    </citation>
    <scope>NUCLEOTIDE SEQUENCE [LARGE SCALE GENOMIC DNA]</scope>
</reference>
<name>A0A0N5CMD6_THECL</name>
<accession>A0A0N5CMD6</accession>
<dbReference type="Proteomes" id="UP000276776">
    <property type="component" value="Unassembled WGS sequence"/>
</dbReference>
<evidence type="ECO:0000313" key="1">
    <source>
        <dbReference type="EMBL" id="VDM96685.1"/>
    </source>
</evidence>
<evidence type="ECO:0000313" key="3">
    <source>
        <dbReference type="WBParaSite" id="TCLT_0000131301-mRNA-1"/>
    </source>
</evidence>
<reference evidence="3" key="1">
    <citation type="submission" date="2017-02" db="UniProtKB">
        <authorList>
            <consortium name="WormBaseParasite"/>
        </authorList>
    </citation>
    <scope>IDENTIFICATION</scope>
</reference>
<sequence>MIWAGTFRIPDSPGRTASNRPPFLLVYSLT</sequence>
<dbReference type="AlphaFoldDB" id="A0A0N5CMD6"/>
<gene>
    <name evidence="1" type="ORF">TCLT_LOCUS1314</name>
</gene>
<proteinExistence type="predicted"/>